<keyword evidence="6" id="KW-1185">Reference proteome</keyword>
<dbReference type="PANTHER" id="PTHR30050:SF4">
    <property type="entry name" value="ATP-BINDING PROTEIN RV3427C IN INSERTION SEQUENCE-RELATED"/>
    <property type="match status" value="1"/>
</dbReference>
<dbReference type="Proteomes" id="UP000460287">
    <property type="component" value="Unassembled WGS sequence"/>
</dbReference>
<gene>
    <name evidence="5" type="ORF">FYJ33_15660</name>
</gene>
<dbReference type="InterPro" id="IPR002611">
    <property type="entry name" value="IstB_ATP-bd"/>
</dbReference>
<evidence type="ECO:0000259" key="4">
    <source>
        <dbReference type="SMART" id="SM00382"/>
    </source>
</evidence>
<dbReference type="GO" id="GO:0006260">
    <property type="term" value="P:DNA replication"/>
    <property type="evidence" value="ECO:0007669"/>
    <property type="project" value="TreeGrafter"/>
</dbReference>
<reference evidence="5 6" key="1">
    <citation type="submission" date="2019-08" db="EMBL/GenBank/DDBJ databases">
        <title>In-depth cultivation of the pig gut microbiome towards novel bacterial diversity and tailored functional studies.</title>
        <authorList>
            <person name="Wylensek D."/>
            <person name="Hitch T.C.A."/>
            <person name="Clavel T."/>
        </authorList>
    </citation>
    <scope>NUCLEOTIDE SEQUENCE [LARGE SCALE GENOMIC DNA]</scope>
    <source>
        <strain evidence="5 6">WCA-383-APC-5B</strain>
    </source>
</reference>
<name>A0A7X2N140_9CLOT</name>
<comment type="similarity">
    <text evidence="1">Belongs to the IS21/IS1162 putative ATP-binding protein family.</text>
</comment>
<evidence type="ECO:0000313" key="5">
    <source>
        <dbReference type="EMBL" id="MSR92755.1"/>
    </source>
</evidence>
<dbReference type="SMART" id="SM00382">
    <property type="entry name" value="AAA"/>
    <property type="match status" value="1"/>
</dbReference>
<dbReference type="CDD" id="cd00009">
    <property type="entry name" value="AAA"/>
    <property type="match status" value="1"/>
</dbReference>
<evidence type="ECO:0000256" key="3">
    <source>
        <dbReference type="ARBA" id="ARBA00022840"/>
    </source>
</evidence>
<dbReference type="SUPFAM" id="SSF52540">
    <property type="entry name" value="P-loop containing nucleoside triphosphate hydrolases"/>
    <property type="match status" value="1"/>
</dbReference>
<dbReference type="NCBIfam" id="NF038214">
    <property type="entry name" value="IS21_help_AAA"/>
    <property type="match status" value="1"/>
</dbReference>
<dbReference type="EMBL" id="VULX01000065">
    <property type="protein sequence ID" value="MSR92755.1"/>
    <property type="molecule type" value="Genomic_DNA"/>
</dbReference>
<accession>A0A7X2N140</accession>
<dbReference type="InterPro" id="IPR028350">
    <property type="entry name" value="DNAC/IstB-like"/>
</dbReference>
<dbReference type="InterPro" id="IPR047661">
    <property type="entry name" value="IstB"/>
</dbReference>
<evidence type="ECO:0000256" key="2">
    <source>
        <dbReference type="ARBA" id="ARBA00022741"/>
    </source>
</evidence>
<feature type="domain" description="AAA+ ATPase" evidence="4">
    <location>
        <begin position="100"/>
        <end position="232"/>
    </location>
</feature>
<dbReference type="GO" id="GO:0005524">
    <property type="term" value="F:ATP binding"/>
    <property type="evidence" value="ECO:0007669"/>
    <property type="project" value="UniProtKB-KW"/>
</dbReference>
<dbReference type="InterPro" id="IPR027417">
    <property type="entry name" value="P-loop_NTPase"/>
</dbReference>
<dbReference type="Pfam" id="PF01695">
    <property type="entry name" value="IstB_IS21"/>
    <property type="match status" value="1"/>
</dbReference>
<dbReference type="AlphaFoldDB" id="A0A7X2N140"/>
<evidence type="ECO:0000313" key="6">
    <source>
        <dbReference type="Proteomes" id="UP000460287"/>
    </source>
</evidence>
<evidence type="ECO:0000256" key="1">
    <source>
        <dbReference type="ARBA" id="ARBA00008059"/>
    </source>
</evidence>
<dbReference type="Gene3D" id="3.40.50.300">
    <property type="entry name" value="P-loop containing nucleotide triphosphate hydrolases"/>
    <property type="match status" value="1"/>
</dbReference>
<protein>
    <submittedName>
        <fullName evidence="5">Transposase</fullName>
    </submittedName>
</protein>
<dbReference type="PANTHER" id="PTHR30050">
    <property type="entry name" value="CHROMOSOMAL REPLICATION INITIATOR PROTEIN DNAA"/>
    <property type="match status" value="1"/>
</dbReference>
<keyword evidence="3" id="KW-0067">ATP-binding</keyword>
<organism evidence="5 6">
    <name type="scientific">Inconstantimicrobium porci</name>
    <dbReference type="NCBI Taxonomy" id="2652291"/>
    <lineage>
        <taxon>Bacteria</taxon>
        <taxon>Bacillati</taxon>
        <taxon>Bacillota</taxon>
        <taxon>Clostridia</taxon>
        <taxon>Eubacteriales</taxon>
        <taxon>Clostridiaceae</taxon>
        <taxon>Inconstantimicrobium</taxon>
    </lineage>
</organism>
<comment type="caution">
    <text evidence="5">The sequence shown here is derived from an EMBL/GenBank/DDBJ whole genome shotgun (WGS) entry which is preliminary data.</text>
</comment>
<dbReference type="InterPro" id="IPR003593">
    <property type="entry name" value="AAA+_ATPase"/>
</dbReference>
<proteinExistence type="inferred from homology"/>
<keyword evidence="2" id="KW-0547">Nucleotide-binding</keyword>
<sequence length="250" mass="29156">MNSTYNQLVKNLEYLKMKQMITHLNEVIDFTTNNNLSFVDALIKLTAYEIDYKEATMIKAMVKVGAFPHNKEIKDFDFDFQPSINKEQILDFISFRFLEANENIVFLGSSGVGKTHLATSIGIAAAKRRYSTYFIKCNDLLQQLKRAKLENRLDARLKHFSKYRLLIIDELGYLPIDKEDSKLFFQLIDKRYENKSTILTTNINFNAWDDIFLDPIIANAILDRILHHAHVVSITGNSYRLKDHMNFEEE</sequence>
<dbReference type="PIRSF" id="PIRSF003073">
    <property type="entry name" value="DNAC_TnpB_IstB"/>
    <property type="match status" value="1"/>
</dbReference>
<dbReference type="RefSeq" id="WP_154532935.1">
    <property type="nucleotide sequence ID" value="NZ_VULX01000065.1"/>
</dbReference>